<sequence>MSQSSNETVFQYPEDQSGPIVVMMRVMQLWELLIEKLVSRLWHNSHKWGFWYMEDDPWPQEAQVRIAHCYMDYSHQTAMLLTRLKEQEAKFDDTDPLRKLVNSKIEHWDKLYKTIALALYRYVDKSVWGNWTPGPTPDDRLPEERFHEVLNGTFPSIIPEWFKTFHPQPLPGSLIGPWVRENDAPLTPRFRVFNKTLMAWNFTAPKIIYVDPPTCKPSC</sequence>
<dbReference type="Proteomes" id="UP000777438">
    <property type="component" value="Unassembled WGS sequence"/>
</dbReference>
<proteinExistence type="predicted"/>
<reference evidence="1 2" key="1">
    <citation type="journal article" date="2021" name="Nat. Commun.">
        <title>Genetic determinants of endophytism in the Arabidopsis root mycobiome.</title>
        <authorList>
            <person name="Mesny F."/>
            <person name="Miyauchi S."/>
            <person name="Thiergart T."/>
            <person name="Pickel B."/>
            <person name="Atanasova L."/>
            <person name="Karlsson M."/>
            <person name="Huettel B."/>
            <person name="Barry K.W."/>
            <person name="Haridas S."/>
            <person name="Chen C."/>
            <person name="Bauer D."/>
            <person name="Andreopoulos W."/>
            <person name="Pangilinan J."/>
            <person name="LaButti K."/>
            <person name="Riley R."/>
            <person name="Lipzen A."/>
            <person name="Clum A."/>
            <person name="Drula E."/>
            <person name="Henrissat B."/>
            <person name="Kohler A."/>
            <person name="Grigoriev I.V."/>
            <person name="Martin F.M."/>
            <person name="Hacquard S."/>
        </authorList>
    </citation>
    <scope>NUCLEOTIDE SEQUENCE [LARGE SCALE GENOMIC DNA]</scope>
    <source>
        <strain evidence="1 2">MPI-CAGE-CH-0241</strain>
    </source>
</reference>
<keyword evidence="2" id="KW-1185">Reference proteome</keyword>
<evidence type="ECO:0000313" key="1">
    <source>
        <dbReference type="EMBL" id="KAH6900528.1"/>
    </source>
</evidence>
<evidence type="ECO:0000313" key="2">
    <source>
        <dbReference type="Proteomes" id="UP000777438"/>
    </source>
</evidence>
<comment type="caution">
    <text evidence="1">The sequence shown here is derived from an EMBL/GenBank/DDBJ whole genome shotgun (WGS) entry which is preliminary data.</text>
</comment>
<dbReference type="EMBL" id="JAGPYM010000001">
    <property type="protein sequence ID" value="KAH6900528.1"/>
    <property type="molecule type" value="Genomic_DNA"/>
</dbReference>
<name>A0A9P9AXT3_9HYPO</name>
<dbReference type="OrthoDB" id="10427367at2759"/>
<organism evidence="1 2">
    <name type="scientific">Thelonectria olida</name>
    <dbReference type="NCBI Taxonomy" id="1576542"/>
    <lineage>
        <taxon>Eukaryota</taxon>
        <taxon>Fungi</taxon>
        <taxon>Dikarya</taxon>
        <taxon>Ascomycota</taxon>
        <taxon>Pezizomycotina</taxon>
        <taxon>Sordariomycetes</taxon>
        <taxon>Hypocreomycetidae</taxon>
        <taxon>Hypocreales</taxon>
        <taxon>Nectriaceae</taxon>
        <taxon>Thelonectria</taxon>
    </lineage>
</organism>
<accession>A0A9P9AXT3</accession>
<gene>
    <name evidence="1" type="ORF">B0T10DRAFT_600804</name>
</gene>
<dbReference type="AlphaFoldDB" id="A0A9P9AXT3"/>
<protein>
    <submittedName>
        <fullName evidence="1">Uncharacterized protein</fullName>
    </submittedName>
</protein>